<protein>
    <submittedName>
        <fullName evidence="2">DUF6153 family protein</fullName>
    </submittedName>
</protein>
<feature type="transmembrane region" description="Helical" evidence="1">
    <location>
        <begin position="80"/>
        <end position="101"/>
    </location>
</feature>
<organism evidence="2 3">
    <name type="scientific">Streptomyces pathocidini</name>
    <dbReference type="NCBI Taxonomy" id="1650571"/>
    <lineage>
        <taxon>Bacteria</taxon>
        <taxon>Bacillati</taxon>
        <taxon>Actinomycetota</taxon>
        <taxon>Actinomycetes</taxon>
        <taxon>Kitasatosporales</taxon>
        <taxon>Streptomycetaceae</taxon>
        <taxon>Streptomyces</taxon>
    </lineage>
</organism>
<dbReference type="Pfam" id="PF19650">
    <property type="entry name" value="DUF6153"/>
    <property type="match status" value="1"/>
</dbReference>
<comment type="caution">
    <text evidence="2">The sequence shown here is derived from an EMBL/GenBank/DDBJ whole genome shotgun (WGS) entry which is preliminary data.</text>
</comment>
<keyword evidence="1" id="KW-0472">Membrane</keyword>
<reference evidence="2 3" key="1">
    <citation type="submission" date="2024-10" db="EMBL/GenBank/DDBJ databases">
        <title>The Natural Products Discovery Center: Release of the First 8490 Sequenced Strains for Exploring Actinobacteria Biosynthetic Diversity.</title>
        <authorList>
            <person name="Kalkreuter E."/>
            <person name="Kautsar S.A."/>
            <person name="Yang D."/>
            <person name="Bader C.D."/>
            <person name="Teijaro C.N."/>
            <person name="Fluegel L."/>
            <person name="Davis C.M."/>
            <person name="Simpson J.R."/>
            <person name="Lauterbach L."/>
            <person name="Steele A.D."/>
            <person name="Gui C."/>
            <person name="Meng S."/>
            <person name="Li G."/>
            <person name="Viehrig K."/>
            <person name="Ye F."/>
            <person name="Su P."/>
            <person name="Kiefer A.F."/>
            <person name="Nichols A."/>
            <person name="Cepeda A.J."/>
            <person name="Yan W."/>
            <person name="Fan B."/>
            <person name="Jiang Y."/>
            <person name="Adhikari A."/>
            <person name="Zheng C.-J."/>
            <person name="Schuster L."/>
            <person name="Cowan T.M."/>
            <person name="Smanski M.J."/>
            <person name="Chevrette M.G."/>
            <person name="De Carvalho L.P.S."/>
            <person name="Shen B."/>
        </authorList>
    </citation>
    <scope>NUCLEOTIDE SEQUENCE [LARGE SCALE GENOMIC DNA]</scope>
    <source>
        <strain evidence="2 3">NPDC020327</strain>
    </source>
</reference>
<gene>
    <name evidence="2" type="ORF">ACH429_09515</name>
</gene>
<dbReference type="Proteomes" id="UP001611548">
    <property type="component" value="Unassembled WGS sequence"/>
</dbReference>
<sequence>MAVGVLGHLLFVVVLAFSVFAMHTLGHPEESGGHGGGVAASHADGPAPDMAHGVAAAVAEAVADHAHVPVGDMPGHGMDPASVCVAVLGALLLVALVRRVLLARRRAWRTRTGLADLTAVCRPNAPPPRGPTPTLAQLSVLRI</sequence>
<proteinExistence type="predicted"/>
<keyword evidence="3" id="KW-1185">Reference proteome</keyword>
<evidence type="ECO:0000313" key="3">
    <source>
        <dbReference type="Proteomes" id="UP001611548"/>
    </source>
</evidence>
<keyword evidence="1" id="KW-1133">Transmembrane helix</keyword>
<dbReference type="EMBL" id="JBIRWE010000003">
    <property type="protein sequence ID" value="MFI1964346.1"/>
    <property type="molecule type" value="Genomic_DNA"/>
</dbReference>
<dbReference type="InterPro" id="IPR046151">
    <property type="entry name" value="DUF6153"/>
</dbReference>
<evidence type="ECO:0000256" key="1">
    <source>
        <dbReference type="SAM" id="Phobius"/>
    </source>
</evidence>
<evidence type="ECO:0000313" key="2">
    <source>
        <dbReference type="EMBL" id="MFI1964346.1"/>
    </source>
</evidence>
<name>A0ABW7UNW7_9ACTN</name>
<keyword evidence="1" id="KW-0812">Transmembrane</keyword>
<accession>A0ABW7UNW7</accession>
<dbReference type="RefSeq" id="WP_079101185.1">
    <property type="nucleotide sequence ID" value="NZ_JBIRWE010000003.1"/>
</dbReference>